<proteinExistence type="predicted"/>
<keyword evidence="8" id="KW-1185">Reference proteome</keyword>
<comment type="subcellular location">
    <subcellularLocation>
        <location evidence="1">Endomembrane system</location>
        <topology evidence="1">Multi-pass membrane protein</topology>
    </subcellularLocation>
</comment>
<dbReference type="OrthoDB" id="5831840at2759"/>
<keyword evidence="3 6" id="KW-0812">Transmembrane</keyword>
<accession>A0A0B1RZK5</accession>
<organism evidence="7 8">
    <name type="scientific">Oesophagostomum dentatum</name>
    <name type="common">Nodular worm</name>
    <dbReference type="NCBI Taxonomy" id="61180"/>
    <lineage>
        <taxon>Eukaryota</taxon>
        <taxon>Metazoa</taxon>
        <taxon>Ecdysozoa</taxon>
        <taxon>Nematoda</taxon>
        <taxon>Chromadorea</taxon>
        <taxon>Rhabditida</taxon>
        <taxon>Rhabditina</taxon>
        <taxon>Rhabditomorpha</taxon>
        <taxon>Strongyloidea</taxon>
        <taxon>Strongylidae</taxon>
        <taxon>Oesophagostomum</taxon>
    </lineage>
</organism>
<name>A0A0B1RZK5_OESDE</name>
<feature type="transmembrane region" description="Helical" evidence="6">
    <location>
        <begin position="51"/>
        <end position="71"/>
    </location>
</feature>
<sequence>MYTQQMFNLTRTETTEFNSLLVSLSGFVGFAFLFTYVWTKLVKRVDNRIGAVIGVLICVGFLFTTYSYPFYTGNIESDECHSPWCASTPRIPWLLYATSYVIVFGVGFAMLNVHLAAMYSGVSQELI</sequence>
<evidence type="ECO:0000313" key="7">
    <source>
        <dbReference type="EMBL" id="KHJ76637.1"/>
    </source>
</evidence>
<evidence type="ECO:0000313" key="8">
    <source>
        <dbReference type="Proteomes" id="UP000053660"/>
    </source>
</evidence>
<protein>
    <submittedName>
        <fullName evidence="7">Uncharacterized protein</fullName>
    </submittedName>
</protein>
<feature type="non-terminal residue" evidence="7">
    <location>
        <position position="127"/>
    </location>
</feature>
<evidence type="ECO:0000256" key="6">
    <source>
        <dbReference type="SAM" id="Phobius"/>
    </source>
</evidence>
<evidence type="ECO:0000256" key="2">
    <source>
        <dbReference type="ARBA" id="ARBA00022448"/>
    </source>
</evidence>
<dbReference type="PANTHER" id="PTHR23510">
    <property type="entry name" value="INNER MEMBRANE TRANSPORT PROTEIN YAJR"/>
    <property type="match status" value="1"/>
</dbReference>
<keyword evidence="2" id="KW-0813">Transport</keyword>
<evidence type="ECO:0000256" key="5">
    <source>
        <dbReference type="ARBA" id="ARBA00023136"/>
    </source>
</evidence>
<feature type="transmembrane region" description="Helical" evidence="6">
    <location>
        <begin position="91"/>
        <end position="111"/>
    </location>
</feature>
<evidence type="ECO:0000256" key="1">
    <source>
        <dbReference type="ARBA" id="ARBA00004127"/>
    </source>
</evidence>
<dbReference type="GO" id="GO:0012505">
    <property type="term" value="C:endomembrane system"/>
    <property type="evidence" value="ECO:0007669"/>
    <property type="project" value="UniProtKB-SubCell"/>
</dbReference>
<dbReference type="EMBL" id="KN611558">
    <property type="protein sequence ID" value="KHJ76637.1"/>
    <property type="molecule type" value="Genomic_DNA"/>
</dbReference>
<dbReference type="PANTHER" id="PTHR23510:SF3">
    <property type="entry name" value="MAJOR FACILITATOR SUPERFAMILY DOMAIN-CONTAINING PROTEIN 8"/>
    <property type="match status" value="1"/>
</dbReference>
<keyword evidence="5 6" id="KW-0472">Membrane</keyword>
<reference evidence="7 8" key="1">
    <citation type="submission" date="2014-03" db="EMBL/GenBank/DDBJ databases">
        <title>Draft genome of the hookworm Oesophagostomum dentatum.</title>
        <authorList>
            <person name="Mitreva M."/>
        </authorList>
    </citation>
    <scope>NUCLEOTIDE SEQUENCE [LARGE SCALE GENOMIC DNA]</scope>
    <source>
        <strain evidence="7 8">OD-Hann</strain>
    </source>
</reference>
<dbReference type="Proteomes" id="UP000053660">
    <property type="component" value="Unassembled WGS sequence"/>
</dbReference>
<evidence type="ECO:0000256" key="3">
    <source>
        <dbReference type="ARBA" id="ARBA00022692"/>
    </source>
</evidence>
<feature type="transmembrane region" description="Helical" evidence="6">
    <location>
        <begin position="20"/>
        <end position="39"/>
    </location>
</feature>
<dbReference type="GO" id="GO:0005765">
    <property type="term" value="C:lysosomal membrane"/>
    <property type="evidence" value="ECO:0007669"/>
    <property type="project" value="TreeGrafter"/>
</dbReference>
<gene>
    <name evidence="7" type="ORF">OESDEN_23743</name>
</gene>
<keyword evidence="4 6" id="KW-1133">Transmembrane helix</keyword>
<dbReference type="InterPro" id="IPR051068">
    <property type="entry name" value="MFS_Domain-Containing_Protein"/>
</dbReference>
<evidence type="ECO:0000256" key="4">
    <source>
        <dbReference type="ARBA" id="ARBA00022989"/>
    </source>
</evidence>
<dbReference type="AlphaFoldDB" id="A0A0B1RZK5"/>